<dbReference type="InterPro" id="IPR029044">
    <property type="entry name" value="Nucleotide-diphossugar_trans"/>
</dbReference>
<dbReference type="AlphaFoldDB" id="A0A2G3E239"/>
<dbReference type="PANTHER" id="PTHR43630:SF2">
    <property type="entry name" value="GLYCOSYLTRANSFERASE"/>
    <property type="match status" value="1"/>
</dbReference>
<evidence type="ECO:0000259" key="1">
    <source>
        <dbReference type="Pfam" id="PF00535"/>
    </source>
</evidence>
<accession>A0A2G3E239</accession>
<evidence type="ECO:0000313" key="3">
    <source>
        <dbReference type="Proteomes" id="UP000224563"/>
    </source>
</evidence>
<dbReference type="SUPFAM" id="SSF53448">
    <property type="entry name" value="Nucleotide-diphospho-sugar transferases"/>
    <property type="match status" value="1"/>
</dbReference>
<evidence type="ECO:0000313" key="2">
    <source>
        <dbReference type="EMBL" id="PHU37173.1"/>
    </source>
</evidence>
<dbReference type="Gene3D" id="3.90.550.10">
    <property type="entry name" value="Spore Coat Polysaccharide Biosynthesis Protein SpsA, Chain A"/>
    <property type="match status" value="1"/>
</dbReference>
<name>A0A2G3E239_9FIRM</name>
<keyword evidence="3" id="KW-1185">Reference proteome</keyword>
<comment type="caution">
    <text evidence="2">The sequence shown here is derived from an EMBL/GenBank/DDBJ whole genome shotgun (WGS) entry which is preliminary data.</text>
</comment>
<dbReference type="GO" id="GO:0016740">
    <property type="term" value="F:transferase activity"/>
    <property type="evidence" value="ECO:0007669"/>
    <property type="project" value="UniProtKB-KW"/>
</dbReference>
<dbReference type="PANTHER" id="PTHR43630">
    <property type="entry name" value="POLY-BETA-1,6-N-ACETYL-D-GLUCOSAMINE SYNTHASE"/>
    <property type="match status" value="1"/>
</dbReference>
<dbReference type="SUPFAM" id="SSF81901">
    <property type="entry name" value="HCP-like"/>
    <property type="match status" value="1"/>
</dbReference>
<dbReference type="Pfam" id="PF00535">
    <property type="entry name" value="Glycos_transf_2"/>
    <property type="match status" value="1"/>
</dbReference>
<dbReference type="CDD" id="cd02511">
    <property type="entry name" value="Beta4Glucosyltransferase"/>
    <property type="match status" value="1"/>
</dbReference>
<proteinExistence type="predicted"/>
<reference evidence="2 3" key="1">
    <citation type="submission" date="2017-10" db="EMBL/GenBank/DDBJ databases">
        <title>Resolving the taxonomy of Roseburia spp., Eubacterium rectale and Agathobacter spp. through phylogenomic analysis.</title>
        <authorList>
            <person name="Sheridan P.O."/>
            <person name="Walker A.W."/>
            <person name="Duncan S.H."/>
            <person name="Scott K.P."/>
            <person name="Toole P.W.O."/>
            <person name="Luis P."/>
            <person name="Flint H.J."/>
        </authorList>
    </citation>
    <scope>NUCLEOTIDE SEQUENCE [LARGE SCALE GENOMIC DNA]</scope>
    <source>
        <strain evidence="2 3">JK623</strain>
    </source>
</reference>
<dbReference type="EMBL" id="PDYG01000074">
    <property type="protein sequence ID" value="PHU37173.1"/>
    <property type="molecule type" value="Genomic_DNA"/>
</dbReference>
<keyword evidence="2" id="KW-0808">Transferase</keyword>
<organism evidence="2 3">
    <name type="scientific">Agathobacter ruminis</name>
    <dbReference type="NCBI Taxonomy" id="1712665"/>
    <lineage>
        <taxon>Bacteria</taxon>
        <taxon>Bacillati</taxon>
        <taxon>Bacillota</taxon>
        <taxon>Clostridia</taxon>
        <taxon>Lachnospirales</taxon>
        <taxon>Lachnospiraceae</taxon>
        <taxon>Agathobacter</taxon>
    </lineage>
</organism>
<feature type="domain" description="Glycosyltransferase 2-like" evidence="1">
    <location>
        <begin position="5"/>
        <end position="143"/>
    </location>
</feature>
<dbReference type="Proteomes" id="UP000224563">
    <property type="component" value="Unassembled WGS sequence"/>
</dbReference>
<sequence>MMTFSLCMIVKNEEAVLARCLDSIQDLMDEIIIVDTGSTDRTKEIAAQYTDKIYDFAWVDDFSAARNFAFSKATCDYIYSADADEVLDIENHQRLAMLKQYLLPEIEIVQMHYLTRNEYNTTQNYMDEYRPKLYKRLRTFTWIHPVHEVVRLDPVVFDSDIEIIHLPQSMHNKRDFHIFKNTFEQQGALSPEVFNMYAKELFISGADWDFTEALTIAKSACDDPATPEEMVQEAQCILAHAYLVENKIPEFFDLAFRTLHDFPCSEICFEIGEYFRLRGDCEEAGNWYKMAIEETEPVIDIRRGGTLAEERLRELHKTH</sequence>
<dbReference type="InterPro" id="IPR001173">
    <property type="entry name" value="Glyco_trans_2-like"/>
</dbReference>
<protein>
    <submittedName>
        <fullName evidence="2">Glycosyl transferase family 2</fullName>
    </submittedName>
</protein>
<reference evidence="2 3" key="2">
    <citation type="submission" date="2017-10" db="EMBL/GenBank/DDBJ databases">
        <authorList>
            <person name="Banno H."/>
            <person name="Chua N.-H."/>
        </authorList>
    </citation>
    <scope>NUCLEOTIDE SEQUENCE [LARGE SCALE GENOMIC DNA]</scope>
    <source>
        <strain evidence="2 3">JK623</strain>
    </source>
</reference>
<gene>
    <name evidence="2" type="ORF">CSX02_09185</name>
</gene>